<dbReference type="InterPro" id="IPR035906">
    <property type="entry name" value="MetI-like_sf"/>
</dbReference>
<dbReference type="GO" id="GO:0005886">
    <property type="term" value="C:plasma membrane"/>
    <property type="evidence" value="ECO:0007669"/>
    <property type="project" value="UniProtKB-SubCell"/>
</dbReference>
<dbReference type="PROSITE" id="PS50928">
    <property type="entry name" value="ABC_TM1"/>
    <property type="match status" value="1"/>
</dbReference>
<dbReference type="AlphaFoldDB" id="A0A518BI61"/>
<dbReference type="InterPro" id="IPR045621">
    <property type="entry name" value="BPD_transp_1_N"/>
</dbReference>
<reference evidence="9 10" key="1">
    <citation type="submission" date="2019-02" db="EMBL/GenBank/DDBJ databases">
        <title>Deep-cultivation of Planctomycetes and their phenomic and genomic characterization uncovers novel biology.</title>
        <authorList>
            <person name="Wiegand S."/>
            <person name="Jogler M."/>
            <person name="Boedeker C."/>
            <person name="Pinto D."/>
            <person name="Vollmers J."/>
            <person name="Rivas-Marin E."/>
            <person name="Kohn T."/>
            <person name="Peeters S.H."/>
            <person name="Heuer A."/>
            <person name="Rast P."/>
            <person name="Oberbeckmann S."/>
            <person name="Bunk B."/>
            <person name="Jeske O."/>
            <person name="Meyerdierks A."/>
            <person name="Storesund J.E."/>
            <person name="Kallscheuer N."/>
            <person name="Luecker S."/>
            <person name="Lage O.M."/>
            <person name="Pohl T."/>
            <person name="Merkel B.J."/>
            <person name="Hornburger P."/>
            <person name="Mueller R.-W."/>
            <person name="Bruemmer F."/>
            <person name="Labrenz M."/>
            <person name="Spormann A.M."/>
            <person name="Op den Camp H."/>
            <person name="Overmann J."/>
            <person name="Amann R."/>
            <person name="Jetten M.S.M."/>
            <person name="Mascher T."/>
            <person name="Medema M.H."/>
            <person name="Devos D.P."/>
            <person name="Kaster A.-K."/>
            <person name="Ovreas L."/>
            <person name="Rohde M."/>
            <person name="Galperin M.Y."/>
            <person name="Jogler C."/>
        </authorList>
    </citation>
    <scope>NUCLEOTIDE SEQUENCE [LARGE SCALE GENOMIC DNA]</scope>
    <source>
        <strain evidence="9 10">Pla133</strain>
    </source>
</reference>
<evidence type="ECO:0000313" key="9">
    <source>
        <dbReference type="EMBL" id="QDU66656.1"/>
    </source>
</evidence>
<dbReference type="PANTHER" id="PTHR30465">
    <property type="entry name" value="INNER MEMBRANE ABC TRANSPORTER"/>
    <property type="match status" value="1"/>
</dbReference>
<evidence type="ECO:0000313" key="10">
    <source>
        <dbReference type="Proteomes" id="UP000316921"/>
    </source>
</evidence>
<dbReference type="Gene3D" id="1.10.3720.10">
    <property type="entry name" value="MetI-like"/>
    <property type="match status" value="1"/>
</dbReference>
<protein>
    <submittedName>
        <fullName evidence="9">Dipeptide transport system permease protein DppB</fullName>
    </submittedName>
</protein>
<evidence type="ECO:0000256" key="7">
    <source>
        <dbReference type="RuleBase" id="RU363032"/>
    </source>
</evidence>
<organism evidence="9 10">
    <name type="scientific">Engelhardtia mirabilis</name>
    <dbReference type="NCBI Taxonomy" id="2528011"/>
    <lineage>
        <taxon>Bacteria</taxon>
        <taxon>Pseudomonadati</taxon>
        <taxon>Planctomycetota</taxon>
        <taxon>Planctomycetia</taxon>
        <taxon>Planctomycetia incertae sedis</taxon>
        <taxon>Engelhardtia</taxon>
    </lineage>
</organism>
<keyword evidence="4 7" id="KW-0812">Transmembrane</keyword>
<dbReference type="PANTHER" id="PTHR30465:SF0">
    <property type="entry name" value="OLIGOPEPTIDE TRANSPORT SYSTEM PERMEASE PROTEIN APPB"/>
    <property type="match status" value="1"/>
</dbReference>
<feature type="domain" description="ABC transmembrane type-1" evidence="8">
    <location>
        <begin position="265"/>
        <end position="478"/>
    </location>
</feature>
<dbReference type="SUPFAM" id="SSF161098">
    <property type="entry name" value="MetI-like"/>
    <property type="match status" value="1"/>
</dbReference>
<evidence type="ECO:0000259" key="8">
    <source>
        <dbReference type="PROSITE" id="PS50928"/>
    </source>
</evidence>
<name>A0A518BI61_9BACT</name>
<dbReference type="KEGG" id="pbap:Pla133_17320"/>
<sequence>MLAFILRRLLLMIPTTFGVALVIFGIYHAAPGDPATVMMGMSSGGNMSQGSDAGARIDAFRREFGLDRNVVVQFVNYMGPFNLLRDGHPWFSSPYTERESERIEVDGVGQVVVGKALDIDYLPGTSDERRTQIDTAVKGLLGATDTDAAVAEVAGFGDDAIPALLTELHAVRRARGADVPTRARLLNDALVAVTGHEPAVPVSVEEEAPRQLLIDHWFGWYYTAGGGDRVKNSGENPWGGLLYFFDLGKEMQTKTPVAEELAKRLKVTVPLALVSTLLGYFIALPLGIFSVRRQGTRIDALTTTGLFILYSIPTFWAGLMLILLFGKTGVDLLPVIGLHDKDADTFTTGQYIWDTVLHSILPIVTLTYVSLAYLSRQMRAGMLDVIRQDYIRTARAKGLSENVVVYKHALRNSMIPVITLLASILPILIGGSVIVELVFDINGMGKYAYEGLLRRDFYIVMATTIFVGIMTQIGILLSDITYSLVDPRIRHS</sequence>
<feature type="transmembrane region" description="Helical" evidence="7">
    <location>
        <begin position="269"/>
        <end position="289"/>
    </location>
</feature>
<evidence type="ECO:0000256" key="4">
    <source>
        <dbReference type="ARBA" id="ARBA00022692"/>
    </source>
</evidence>
<dbReference type="CDD" id="cd06261">
    <property type="entry name" value="TM_PBP2"/>
    <property type="match status" value="1"/>
</dbReference>
<feature type="transmembrane region" description="Helical" evidence="7">
    <location>
        <begin position="459"/>
        <end position="485"/>
    </location>
</feature>
<feature type="transmembrane region" description="Helical" evidence="7">
    <location>
        <begin position="417"/>
        <end position="439"/>
    </location>
</feature>
<keyword evidence="5 7" id="KW-1133">Transmembrane helix</keyword>
<dbReference type="GO" id="GO:0055085">
    <property type="term" value="P:transmembrane transport"/>
    <property type="evidence" value="ECO:0007669"/>
    <property type="project" value="InterPro"/>
</dbReference>
<dbReference type="EMBL" id="CP036287">
    <property type="protein sequence ID" value="QDU66656.1"/>
    <property type="molecule type" value="Genomic_DNA"/>
</dbReference>
<evidence type="ECO:0000256" key="6">
    <source>
        <dbReference type="ARBA" id="ARBA00023136"/>
    </source>
</evidence>
<evidence type="ECO:0000256" key="3">
    <source>
        <dbReference type="ARBA" id="ARBA00022475"/>
    </source>
</evidence>
<keyword evidence="2 7" id="KW-0813">Transport</keyword>
<dbReference type="RefSeq" id="WP_145064473.1">
    <property type="nucleotide sequence ID" value="NZ_CP036287.1"/>
</dbReference>
<feature type="transmembrane region" description="Helical" evidence="7">
    <location>
        <begin position="301"/>
        <end position="325"/>
    </location>
</feature>
<proteinExistence type="inferred from homology"/>
<feature type="transmembrane region" description="Helical" evidence="7">
    <location>
        <begin position="356"/>
        <end position="374"/>
    </location>
</feature>
<dbReference type="Pfam" id="PF00528">
    <property type="entry name" value="BPD_transp_1"/>
    <property type="match status" value="1"/>
</dbReference>
<dbReference type="Pfam" id="PF19300">
    <property type="entry name" value="BPD_transp_1_N"/>
    <property type="match status" value="1"/>
</dbReference>
<dbReference type="InterPro" id="IPR000515">
    <property type="entry name" value="MetI-like"/>
</dbReference>
<evidence type="ECO:0000256" key="1">
    <source>
        <dbReference type="ARBA" id="ARBA00004651"/>
    </source>
</evidence>
<dbReference type="Proteomes" id="UP000316921">
    <property type="component" value="Chromosome"/>
</dbReference>
<keyword evidence="10" id="KW-1185">Reference proteome</keyword>
<comment type="subcellular location">
    <subcellularLocation>
        <location evidence="1 7">Cell membrane</location>
        <topology evidence="1 7">Multi-pass membrane protein</topology>
    </subcellularLocation>
</comment>
<keyword evidence="3" id="KW-1003">Cell membrane</keyword>
<accession>A0A518BI61</accession>
<feature type="transmembrane region" description="Helical" evidence="7">
    <location>
        <begin position="9"/>
        <end position="30"/>
    </location>
</feature>
<keyword evidence="6 7" id="KW-0472">Membrane</keyword>
<gene>
    <name evidence="9" type="primary">dppB</name>
    <name evidence="9" type="ORF">Pla133_17320</name>
</gene>
<comment type="similarity">
    <text evidence="7">Belongs to the binding-protein-dependent transport system permease family.</text>
</comment>
<evidence type="ECO:0000256" key="5">
    <source>
        <dbReference type="ARBA" id="ARBA00022989"/>
    </source>
</evidence>
<evidence type="ECO:0000256" key="2">
    <source>
        <dbReference type="ARBA" id="ARBA00022448"/>
    </source>
</evidence>